<keyword evidence="3" id="KW-0067">ATP-binding</keyword>
<comment type="similarity">
    <text evidence="1">Belongs to the GSP E family.</text>
</comment>
<dbReference type="EMBL" id="JABXYM010000001">
    <property type="protein sequence ID" value="MCR6096704.1"/>
    <property type="molecule type" value="Genomic_DNA"/>
</dbReference>
<evidence type="ECO:0000313" key="5">
    <source>
        <dbReference type="EMBL" id="MCR6096704.1"/>
    </source>
</evidence>
<keyword evidence="2" id="KW-0547">Nucleotide-binding</keyword>
<reference evidence="5" key="1">
    <citation type="submission" date="2020-06" db="EMBL/GenBank/DDBJ databases">
        <title>Insight into the genomes of haloalkaliphilic bacilli from Kenyan soda lakes.</title>
        <authorList>
            <person name="Mwirichia R."/>
            <person name="Villamizar G.C."/>
            <person name="Poehlein A."/>
            <person name="Mugweru J."/>
            <person name="Kipnyargis A."/>
            <person name="Kiplimo D."/>
            <person name="Orwa P."/>
            <person name="Daniel R."/>
        </authorList>
    </citation>
    <scope>NUCLEOTIDE SEQUENCE</scope>
    <source>
        <strain evidence="5">B1096_S55</strain>
    </source>
</reference>
<evidence type="ECO:0000313" key="6">
    <source>
        <dbReference type="Proteomes" id="UP001057753"/>
    </source>
</evidence>
<name>A0A9Q4B1P5_SALAG</name>
<dbReference type="PANTHER" id="PTHR30258:SF2">
    <property type="entry name" value="COMG OPERON PROTEIN 1"/>
    <property type="match status" value="1"/>
</dbReference>
<evidence type="ECO:0000256" key="1">
    <source>
        <dbReference type="ARBA" id="ARBA00006611"/>
    </source>
</evidence>
<comment type="caution">
    <text evidence="5">The sequence shown here is derived from an EMBL/GenBank/DDBJ whole genome shotgun (WGS) entry which is preliminary data.</text>
</comment>
<dbReference type="InterPro" id="IPR003593">
    <property type="entry name" value="AAA+_ATPase"/>
</dbReference>
<feature type="domain" description="Bacterial type II secretion system protein E" evidence="4">
    <location>
        <begin position="203"/>
        <end position="217"/>
    </location>
</feature>
<accession>A0A9Q4B1P5</accession>
<gene>
    <name evidence="5" type="primary">tadA</name>
    <name evidence="5" type="ORF">HXA33_09055</name>
</gene>
<dbReference type="GO" id="GO:0005886">
    <property type="term" value="C:plasma membrane"/>
    <property type="evidence" value="ECO:0007669"/>
    <property type="project" value="TreeGrafter"/>
</dbReference>
<organism evidence="5 6">
    <name type="scientific">Salipaludibacillus agaradhaerens</name>
    <name type="common">Bacillus agaradhaerens</name>
    <dbReference type="NCBI Taxonomy" id="76935"/>
    <lineage>
        <taxon>Bacteria</taxon>
        <taxon>Bacillati</taxon>
        <taxon>Bacillota</taxon>
        <taxon>Bacilli</taxon>
        <taxon>Bacillales</taxon>
        <taxon>Bacillaceae</taxon>
    </lineage>
</organism>
<dbReference type="PANTHER" id="PTHR30258">
    <property type="entry name" value="TYPE II SECRETION SYSTEM PROTEIN GSPE-RELATED"/>
    <property type="match status" value="1"/>
</dbReference>
<dbReference type="GO" id="GO:0016887">
    <property type="term" value="F:ATP hydrolysis activity"/>
    <property type="evidence" value="ECO:0007669"/>
    <property type="project" value="TreeGrafter"/>
</dbReference>
<dbReference type="AlphaFoldDB" id="A0A9Q4B1P5"/>
<dbReference type="Proteomes" id="UP001057753">
    <property type="component" value="Unassembled WGS sequence"/>
</dbReference>
<dbReference type="PROSITE" id="PS00662">
    <property type="entry name" value="T2SP_E"/>
    <property type="match status" value="1"/>
</dbReference>
<dbReference type="InterPro" id="IPR001482">
    <property type="entry name" value="T2SS/T4SS_dom"/>
</dbReference>
<dbReference type="Gene3D" id="3.40.50.300">
    <property type="entry name" value="P-loop containing nucleotide triphosphate hydrolases"/>
    <property type="match status" value="1"/>
</dbReference>
<dbReference type="InterPro" id="IPR047667">
    <property type="entry name" value="ATPase_ComGA"/>
</dbReference>
<dbReference type="Gene3D" id="3.30.450.90">
    <property type="match status" value="1"/>
</dbReference>
<dbReference type="CDD" id="cd01129">
    <property type="entry name" value="PulE-GspE-like"/>
    <property type="match status" value="1"/>
</dbReference>
<keyword evidence="6" id="KW-1185">Reference proteome</keyword>
<dbReference type="SMART" id="SM00382">
    <property type="entry name" value="AAA"/>
    <property type="match status" value="1"/>
</dbReference>
<protein>
    <submittedName>
        <fullName evidence="5">Flp pilus assembly complex ATPase component TadA</fullName>
    </submittedName>
</protein>
<dbReference type="GO" id="GO:0005524">
    <property type="term" value="F:ATP binding"/>
    <property type="evidence" value="ECO:0007669"/>
    <property type="project" value="UniProtKB-KW"/>
</dbReference>
<evidence type="ECO:0000256" key="2">
    <source>
        <dbReference type="ARBA" id="ARBA00022741"/>
    </source>
</evidence>
<evidence type="ECO:0000259" key="4">
    <source>
        <dbReference type="PROSITE" id="PS00662"/>
    </source>
</evidence>
<dbReference type="InterPro" id="IPR027417">
    <property type="entry name" value="P-loop_NTPase"/>
</dbReference>
<dbReference type="Pfam" id="PF00437">
    <property type="entry name" value="T2SSE"/>
    <property type="match status" value="1"/>
</dbReference>
<dbReference type="NCBIfam" id="NF041000">
    <property type="entry name" value="ATPase_ComGA"/>
    <property type="match status" value="1"/>
</dbReference>
<evidence type="ECO:0000256" key="3">
    <source>
        <dbReference type="ARBA" id="ARBA00022840"/>
    </source>
</evidence>
<sequence length="350" mass="39225">MDVINKIHSVVSDALHLGASDIHFIPQEEHAVIRMRVDGKIKLRQTLPNNMMRKLISHLKFVSGMDIGERRRPQNRGINMRVGERTIRMRLSAFPSQPSETLVMRLFLQKHEFSMKRLALFPSQGKLLKDLISATSGLIIISGPTGVGKTTTLYSLLKERQNETNENVITLEDPIEQPETHFLQMEVNEKAGVTYAAGLKNLLRHDPDIIMLGEVRDHETAKMAVRAALTGHLVVTTVHSSSAIGVIKRLIDLNIPQGDLAEVLHAVVAQRLVQLVCPFCPHGCSLYCGQYRDRRRAALFEILYGEALRSSLTKTSFSNNTEGARVPSMARNFNMAVALGYVYQTEHRSI</sequence>
<dbReference type="SUPFAM" id="SSF52540">
    <property type="entry name" value="P-loop containing nucleoside triphosphate hydrolases"/>
    <property type="match status" value="1"/>
</dbReference>
<proteinExistence type="inferred from homology"/>
<dbReference type="RefSeq" id="WP_257821239.1">
    <property type="nucleotide sequence ID" value="NZ_JABXYM010000001.1"/>
</dbReference>